<evidence type="ECO:0000313" key="3">
    <source>
        <dbReference type="EMBL" id="CZT08819.1"/>
    </source>
</evidence>
<dbReference type="InterPro" id="IPR037588">
    <property type="entry name" value="MLST8"/>
</dbReference>
<dbReference type="EMBL" id="FJUX01000107">
    <property type="protein sequence ID" value="CZT08819.1"/>
    <property type="molecule type" value="Genomic_DNA"/>
</dbReference>
<dbReference type="GO" id="GO:0031931">
    <property type="term" value="C:TORC1 complex"/>
    <property type="evidence" value="ECO:0007669"/>
    <property type="project" value="InterPro"/>
</dbReference>
<dbReference type="PANTHER" id="PTHR19842:SF2">
    <property type="entry name" value="WD REPEAT PROTEIN (AFU_ORTHOLOGUE AFUA_5G04300)"/>
    <property type="match status" value="1"/>
</dbReference>
<dbReference type="GO" id="GO:0032956">
    <property type="term" value="P:regulation of actin cytoskeleton organization"/>
    <property type="evidence" value="ECO:0007669"/>
    <property type="project" value="TreeGrafter"/>
</dbReference>
<protein>
    <submittedName>
        <fullName evidence="3">Uncharacterized protein</fullName>
    </submittedName>
</protein>
<feature type="compositionally biased region" description="Polar residues" evidence="2">
    <location>
        <begin position="158"/>
        <end position="171"/>
    </location>
</feature>
<comment type="similarity">
    <text evidence="1">Belongs to the WD repeat LST8 family.</text>
</comment>
<dbReference type="InterPro" id="IPR036322">
    <property type="entry name" value="WD40_repeat_dom_sf"/>
</dbReference>
<dbReference type="GO" id="GO:0031932">
    <property type="term" value="C:TORC2 complex"/>
    <property type="evidence" value="ECO:0007669"/>
    <property type="project" value="InterPro"/>
</dbReference>
<feature type="region of interest" description="Disordered" evidence="2">
    <location>
        <begin position="406"/>
        <end position="499"/>
    </location>
</feature>
<feature type="region of interest" description="Disordered" evidence="2">
    <location>
        <begin position="107"/>
        <end position="204"/>
    </location>
</feature>
<feature type="compositionally biased region" description="Polar residues" evidence="2">
    <location>
        <begin position="328"/>
        <end position="338"/>
    </location>
</feature>
<dbReference type="InterPro" id="IPR001680">
    <property type="entry name" value="WD40_rpt"/>
</dbReference>
<feature type="region of interest" description="Disordered" evidence="2">
    <location>
        <begin position="360"/>
        <end position="387"/>
    </location>
</feature>
<evidence type="ECO:0000256" key="1">
    <source>
        <dbReference type="ARBA" id="ARBA00009890"/>
    </source>
</evidence>
<feature type="compositionally biased region" description="Basic and acidic residues" evidence="2">
    <location>
        <begin position="467"/>
        <end position="477"/>
    </location>
</feature>
<dbReference type="OrthoDB" id="10248252at2759"/>
<evidence type="ECO:0000256" key="2">
    <source>
        <dbReference type="SAM" id="MobiDB-lite"/>
    </source>
</evidence>
<feature type="compositionally biased region" description="Polar residues" evidence="2">
    <location>
        <begin position="423"/>
        <end position="437"/>
    </location>
</feature>
<proteinExistence type="inferred from homology"/>
<feature type="compositionally biased region" description="Polar residues" evidence="2">
    <location>
        <begin position="179"/>
        <end position="204"/>
    </location>
</feature>
<name>A0A1E1LGE5_9HELO</name>
<dbReference type="Proteomes" id="UP000178912">
    <property type="component" value="Unassembled WGS sequence"/>
</dbReference>
<keyword evidence="4" id="KW-1185">Reference proteome</keyword>
<organism evidence="3 4">
    <name type="scientific">Rhynchosporium agropyri</name>
    <dbReference type="NCBI Taxonomy" id="914238"/>
    <lineage>
        <taxon>Eukaryota</taxon>
        <taxon>Fungi</taxon>
        <taxon>Dikarya</taxon>
        <taxon>Ascomycota</taxon>
        <taxon>Pezizomycotina</taxon>
        <taxon>Leotiomycetes</taxon>
        <taxon>Helotiales</taxon>
        <taxon>Ploettnerulaceae</taxon>
        <taxon>Rhynchosporium</taxon>
    </lineage>
</organism>
<dbReference type="SUPFAM" id="SSF50978">
    <property type="entry name" value="WD40 repeat-like"/>
    <property type="match status" value="1"/>
</dbReference>
<evidence type="ECO:0000313" key="4">
    <source>
        <dbReference type="Proteomes" id="UP000178912"/>
    </source>
</evidence>
<sequence>MAPINREVIDLTADSDDEDISWVLPVADRNNFLPSPIGMPSQTLTVNGLPDPTGVPDKVITEGRGGSFRTTTTTSKHGVALSGSTQVNSIKKRPLLPITKLPVAYKDENTGVGPSGSRATSAINLSSKRRKLDDGKSQPIPQNGRRISPGPILPPSYTRPQTTSAQKSSNMEVVLPANASGSPGTLSASRNPGSSSNINPNRQTLSMSGVLSPAMEPEMKRVLEQQVLPHVHEAVGPYRVTLNYAERTEIGQSVASRLVTGTAFMAHYVKNNKTMTPAFESQIKLNAYNLVNQAVANLVQKRLQEEGPGPATQAGGMSVSYNVLKSSVETSENGSSPPSEELEAPTFVNKKRRAISISTSTSFSTDAETGSQLGPLDGNQSSGAEGYRSRRAAAILPQGAYQLLKRPRRSAAEMEQDAARSRAQANSEGRSKNTIKAGSSLAPRPVQPARFQQLEVDKPKRTRRTKAQMEEARRTEGRSTPAGTNPYSRTQNEPLGSHPAPALAQGNVARPYMQQPFFQSSRHSGYGDIPIIDDPARQPYISSANRDRLQKYVANPAVVNLLSEEELNMLNSNSMHVPFSSDEITLLLKIIVEQGGGPKKLLKGNPTAWILKIMKDNPTRIAKILQALQNPERDQKKKDLLRTRDVAAIEDFLQDAINSAIDVPFKLCVTTPHHGHLDPLMTFLRERQRFGMTPCRSRRGRSTFTVLVNNHLEDALVRQSEWTDCSGDISSISWTGPDSFICGALAHSDAHNMQYNKPGNLLVGSTSLDVVKSYPDHRVIRPLVANEGDKENANALESMRTTQSPWMYESVVSTAHCEANGFSFTASFDKTVKVWSISEAGSGMNLRGTWQHHEKVNFVTASSHHDRVATACATNGFAVRVYTLNQDAISLSPYQQYCGDKSDEGADEMGMHTEWSYQPATMQWGKSAGVTDFLLVGYSPRSITGNDNNVPELKRNTGEIALWNTSSGEQIFLTSPKTQNVFEVIWHPSQPIFLAATSPHGPCDPVTTKTQIRIFHQQENGHFKNMKNLDCPAIDINELTIKANSTIECFVTASCTDGFTYVWDTGRGDQPTHALQHGETLDNPDPDLPLDVGDSGIKFAAWGRSLERFYTGGSDGVVKAWNLKASRGNVFIRNVLTISGGISTGIFNADCSKLLIGDATGKIYLLSIDDSDIKQDSKPPGPVRSQALIVGSQLSRGIRRPKLVVPHCEPSPPSGYIIEEVEKSGVEISRELISSAQLLRIPKHRNLVFQGPNYWQTNLFRREAHFDFDPSQPLFDDIWAMQQVMVTSHRDLPFHPKLQETIHSSSAAQHLKNINQNNANFRRKTGFEWDRSNISSELWTLLDNGRLLKLAEDIIHELPYEHGFEFSMFDDEKRISDPAARTCKGLLTSTYPGGGFVEEEEEDNMQLD</sequence>
<dbReference type="PANTHER" id="PTHR19842">
    <property type="entry name" value="G BETA-LIKE PROTEIN GBL"/>
    <property type="match status" value="1"/>
</dbReference>
<reference evidence="4" key="1">
    <citation type="submission" date="2016-03" db="EMBL/GenBank/DDBJ databases">
        <authorList>
            <person name="Guldener U."/>
        </authorList>
    </citation>
    <scope>NUCLEOTIDE SEQUENCE [LARGE SCALE GENOMIC DNA]</scope>
    <source>
        <strain evidence="4">04CH-RAC-A.6.1</strain>
    </source>
</reference>
<dbReference type="SMART" id="SM00320">
    <property type="entry name" value="WD40"/>
    <property type="match status" value="3"/>
</dbReference>
<gene>
    <name evidence="3" type="ORF">RAG0_13783</name>
</gene>
<feature type="compositionally biased region" description="Polar residues" evidence="2">
    <location>
        <begin position="117"/>
        <end position="126"/>
    </location>
</feature>
<feature type="region of interest" description="Disordered" evidence="2">
    <location>
        <begin position="328"/>
        <end position="347"/>
    </location>
</feature>
<feature type="compositionally biased region" description="Polar residues" evidence="2">
    <location>
        <begin position="366"/>
        <end position="383"/>
    </location>
</feature>
<feature type="compositionally biased region" description="Polar residues" evidence="2">
    <location>
        <begin position="481"/>
        <end position="494"/>
    </location>
</feature>
<dbReference type="Gene3D" id="2.130.10.10">
    <property type="entry name" value="YVTN repeat-like/Quinoprotein amine dehydrogenase"/>
    <property type="match status" value="1"/>
</dbReference>
<dbReference type="InterPro" id="IPR015943">
    <property type="entry name" value="WD40/YVTN_repeat-like_dom_sf"/>
</dbReference>
<dbReference type="GO" id="GO:0031929">
    <property type="term" value="P:TOR signaling"/>
    <property type="evidence" value="ECO:0007669"/>
    <property type="project" value="InterPro"/>
</dbReference>
<accession>A0A1E1LGE5</accession>